<evidence type="ECO:0000256" key="6">
    <source>
        <dbReference type="ARBA" id="ARBA00022771"/>
    </source>
</evidence>
<evidence type="ECO:0000256" key="9">
    <source>
        <dbReference type="PROSITE-ProRule" id="PRU00104"/>
    </source>
</evidence>
<dbReference type="Pfam" id="PF00569">
    <property type="entry name" value="ZZ"/>
    <property type="match status" value="1"/>
</dbReference>
<proteinExistence type="predicted"/>
<dbReference type="PROSITE" id="PS50199">
    <property type="entry name" value="ZF_RANBP2_2"/>
    <property type="match status" value="1"/>
</dbReference>
<sequence length="3791" mass="416618">MLFFAFCVIARLNPRREATMDEELSRLLGLLSDKTALTGDYAPHEPLSKVAIPTKDGSGCGDTSGTSPDTITSQSILSPMDAPIRTSWYPNCPEVDEIPHFRRFISQVASEREWEHARRAQFVKSRAASPPEESSPTTSTTTPDTSTLHTRTSNTFLHLDDISPREWPHIPGKDVSSWDKVVSDVDIESVQLSCVSRLLQLTPGILRYEPIDVPRFLQDITAFLRDRGIYEGSTTRTPWTLASFRAVMVMLTLGIQLQSACILQDVAFLLLDSRDQVASVFPLPSQDQRLLQAAMTLLSHFPTADTCATRLALPVSRCLIGSWVLNAQALSHRDAIATDGLFLYIFNRAGLFKVGTGAGETVRNMVYLHNRSYCRGGDVERSWLCVAGQSLYCRTIAMPGHSVDRISLDLETVTPLFLAGGGARGSTSEGVSSTSIYAMISDGKSLYAVTCRGIPTSGDVKPPAPPTLHRSKTKRKERAAALAVVSALEANPIHVGDRVVRGPDWKWSNQDGEPPGSAGTVERISTWGGVQGSGITVRWDKNQRMNTYRWGAEGCFDIQIVHEDASGHIVSHKPIKTDSSRASAALRSTATLHEFVVYRYDPSTLETHLDLAEECMREMLQIPSAKTDDVVVEPAVAHGLWTTSSSHPHAVAQSDSTTPWLCDGHQLGCMGPTGVRYRCLNGCDFDLCANCLETTAKDIMTPDDGNEEGGVLLDLLPFAQEDDAYFKTESKPTTATTDVDPQAALVELQRAWQGQFGAKECAVALMKHGHNVGLANEWLVTCGASVLKRQCVMPVQERIVLEQNNLTFLDPVLLLAASFYTTGTQLGVVIPAGICHVEPPANPRHGDVLNVFSMVSGSLLSDVVHPSVTVPGGSPMCYDHVRDRLIGYAVHAAVVLEFTNMEHASPITSTTKEPAANDPGAAVLYHLARIAGLRHRLPPTYFPRKVIQMHIQSLLGRGPFKKRQLKKLQARYDMMAPDPPQGYALPFCPDVTCLANLAKYIVQAVTLRWPPDVVNQWLYLLVGFLEEAMSADIHWFFGSSFNVDPLEDVLVRVGRGDCGPEYVAVTSRLAQRALLWGLIHQVFFASSAKLQQLASMCASSDLSQDNAAFMLLMPLSHPSRTYPNVSAAKAGFTGSLLRTFSSSVIFVKRLVDAPQVWMDEVLALTKKEQEGLELDPHRLSPAKRLLFSTTAYLLQHPEHPQMSYVVEKCVTECKLQLRGDDRQFQTSMAGVILPLIVSGLANQPTTLAVSLLPVLTDLLLAMDALVSTLPTCQAAERAYTATELSAFLTPPEAVESPHPYGLGVPTFRKQVQVPNATALTFDFDRASCTINASDFLIVTSNLHTNLDRLSVERPFQGDAYLYGPSPWPSLSLNGDTAMMVLCATTHAQVDSSAHDKLRYGVKGQVRGYVGMTMPAILRVQHGLAYLCSTVAQSLLATESTTHISPQHMDLLATWNSVPDDVAAMATNPDHPFVQRLEKQFGRLFLRQSDAWRQSTLACVAVCAAVARVDIHAVVLDVAAVRPIVQHVTDLQRFMLKHAQIEKEWEVFVTEGTPRDGVMERLAGNEELVQGLCSYLNITTDPPTPESICATLDQVRETAAASDGVNKTWPSTLQLVRDRARLLLNRRGRPSAEQAVTPQHLTAVVNFLQSSVVPATIDSAIAVHERNASRRLSGLKVLHQMLGQVQSTSTRQFFIGALLHATTKQPTKTIADTCELCSPDLAVQLHHGLRQYFNLTSAMCAAPETLYSHKVILAMELCTLDASPPYLSFDRALLPHVVRLILQTPPTWTDSLSVFFPKQLAHDAFTRHMHQYADMLWMVFRRVLLKSAGIVPLTTRLESCHELFEVATSAHDKARILHLVHDIIEPNSMVLPPNWAATVANAIDFSHAPPLVLRAARRLLHRLAPPQDPALVRRILHGIGMCLSVEPPPAHQPHSDDDDDDGLFGTVLYWGSNAPTDSLMKLVNVLDTQLEPEIPMWNVSIDSTSLAKQQLMLDTSIVHRYVQCDGCGINPLVGHRFKCQSCSNYDLCTACYVANVHEMDHMFLRCSDASGGGDPLPPRSSESLTGAQIWKSSLLQSELLAKGFVVLRLSSKAECIAMAETITSSSLGLTCSVVDVQHIRRLQALVPEKAAASLRNTVAATVNASMEHCKLDTYAIKQELASEFVDLVRHWLLPASRAFDVVVTCLKLVPGFSKGSARPLYDGMGAVAVLGGLVEPLRVGGVVCWNHAKAQVRAIFPHVVHVQVASTGRVELNVKKADVVPVSATDVSADCAKQLVEVLYVFDDILQEIDVWLKCDEVSTFKADMCWRVLKAVQVLVPLWPSVSDNQVLAMYGCIPQTLMLLAQKGPVGMPSTSNELARALEMTWMYLRKLHHFVAVSPATTQVPIPNPLNDDASLEVLEADDKNSAPTYWYNMYAYATLADLPQHPGRNKLLDHWERHVIPAIQKYVRGSFKSYEMDYFFAQLREPLREGNNAAARRIAHTLCDGHVPPGCLFPENDTDWSALQWDDVAIGSTYFIELDVAAAVPAMAWCHGHMGTVALVDPSSKLALMQVVHPDTATLQHWWLPVSQLQAGDAVVPSVSKFTDKVVGGMREAASRAVFKMARACVFAMVAKSPDFVKVDMVPRSSVGFALSDLLLVAGDDWSPLAKDKAHHPIQQAIHFHESATTTTSSSTPLTHAVPKLKRKKPKDSAAFADDVVAAAVPNHVKKRMAAHVSMALTKAMDHHRCFVLTSPSPPAPLVRLHVPDVSWLVLTFFVHPVLMDLPAGSSMEIFSDVECTHLIRGYYGGRKGLSKLPPVWVPANTCYIKMAAAEFARYKVRVDGVHGALGVATWLNEWLNDPHQWCMFLELGRWPPLVQQIAFGALIPKMPRSFSSALATKLADQWKVVYAEERPVFSTYAQQLVEMMAVVLPPSDPHTATPADVVQSFRRMTKFADAFADEATSGKKDGGVVGRVPVDEIAAVFKRLHSEDVYTRRLLILQKLPRTMDIDGLVQAVSKWVVRLSLECCGEADDQSMFSATDVTRFGILARVLYCPTDATGYSRGYCVVDVGRDDMIDKLKSSITHTPFYFEGDHTDDDPSLMAFINQTASQSSRDTPDLQPTPMWACASCTFENSADAASCNLCGTPHPNTTQGGPPSGADAGWTCAACTFLNGWTTPTCSVCGTECDQEPPLPAPTTPPPPPPSSIILQDGKAAAAEPPPSDLNQHHLSVLTFNDAYAAGDCRDPRVNHILDALVPQAKAIELTGESDLPTCPRERYMALRSRGFDLQLTRSSFTSVQHAVAAMAKWTFAMDVHLIEAALGQCHRLGLPNLTQMSVSHVQSIVDSSQQELSALSLPEIRLRFSILQEWNVLLADTLSLVDFNHGGVGAKLMRLRKLIFPGVKIRFFNLVQDNTAAGDKKPTVTLDRLQWKRNPTVSLFALVQRQLMAANPLSLRAKRPLGASDPFIAFAVVFTGENVVGEGGPYRQLFSDMAHECLRLNVFQPTPNAILKLGECRDMVLPRPSATSRLELDQYEFVGLLMGCCLRTGVHLPLRVAPVIWKLLVHQQVGMADLKQIDQASHDSLVSIQTDPTMLLESLTFTTVTSDGTVVEVAPNGQSKAVTKENVTEYVRLVIQTRLNECKPQVDAMLRGVGKIVPVTLLPLCTWKELQQWICGSQVIDIDLLKRHTKYSAGMTAESHPHLEYFWQALHGFSESDKRRFINFAWGQESLPADDAEFDRTRTRLLIKPPPITATGQPQDALLPKADTCFFNIELPAYSSVQVMTEKLHLAINYCMSMDADDPAGRMDVYFEGE</sequence>
<dbReference type="PROSITE" id="PS51416">
    <property type="entry name" value="MIB_HERC2"/>
    <property type="match status" value="1"/>
</dbReference>
<feature type="compositionally biased region" description="Pro residues" evidence="11">
    <location>
        <begin position="3169"/>
        <end position="3183"/>
    </location>
</feature>
<dbReference type="SMART" id="SM00291">
    <property type="entry name" value="ZnF_ZZ"/>
    <property type="match status" value="2"/>
</dbReference>
<feature type="domain" description="ZZ-type" evidence="12">
    <location>
        <begin position="1998"/>
        <end position="2050"/>
    </location>
</feature>
<evidence type="ECO:0000256" key="3">
    <source>
        <dbReference type="ARBA" id="ARBA00022490"/>
    </source>
</evidence>
<dbReference type="GO" id="GO:0016567">
    <property type="term" value="P:protein ubiquitination"/>
    <property type="evidence" value="ECO:0007669"/>
    <property type="project" value="UniProtKB-UniPathway"/>
</dbReference>
<dbReference type="InterPro" id="IPR001876">
    <property type="entry name" value="Znf_RanBP2"/>
</dbReference>
<name>W4H055_APHAT</name>
<dbReference type="STRING" id="112090.W4H055"/>
<dbReference type="InterPro" id="IPR000569">
    <property type="entry name" value="HECT_dom"/>
</dbReference>
<reference evidence="16" key="1">
    <citation type="submission" date="2013-12" db="EMBL/GenBank/DDBJ databases">
        <title>The Genome Sequence of Aphanomyces astaci APO3.</title>
        <authorList>
            <consortium name="The Broad Institute Genomics Platform"/>
            <person name="Russ C."/>
            <person name="Tyler B."/>
            <person name="van West P."/>
            <person name="Dieguez-Uribeondo J."/>
            <person name="Young S.K."/>
            <person name="Zeng Q."/>
            <person name="Gargeya S."/>
            <person name="Fitzgerald M."/>
            <person name="Abouelleil A."/>
            <person name="Alvarado L."/>
            <person name="Chapman S.B."/>
            <person name="Gainer-Dewar J."/>
            <person name="Goldberg J."/>
            <person name="Griggs A."/>
            <person name="Gujja S."/>
            <person name="Hansen M."/>
            <person name="Howarth C."/>
            <person name="Imamovic A."/>
            <person name="Ireland A."/>
            <person name="Larimer J."/>
            <person name="McCowan C."/>
            <person name="Murphy C."/>
            <person name="Pearson M."/>
            <person name="Poon T.W."/>
            <person name="Priest M."/>
            <person name="Roberts A."/>
            <person name="Saif S."/>
            <person name="Shea T."/>
            <person name="Sykes S."/>
            <person name="Wortman J."/>
            <person name="Nusbaum C."/>
            <person name="Birren B."/>
        </authorList>
    </citation>
    <scope>NUCLEOTIDE SEQUENCE [LARGE SCALE GENOMIC DNA]</scope>
    <source>
        <strain evidence="16">APO3</strain>
    </source>
</reference>
<comment type="subcellular location">
    <subcellularLocation>
        <location evidence="1">Cytoplasm</location>
    </subcellularLocation>
</comment>
<dbReference type="PROSITE" id="PS50237">
    <property type="entry name" value="HECT"/>
    <property type="match status" value="1"/>
</dbReference>
<feature type="region of interest" description="Disordered" evidence="11">
    <location>
        <begin position="48"/>
        <end position="75"/>
    </location>
</feature>
<dbReference type="InterPro" id="IPR000433">
    <property type="entry name" value="Znf_ZZ"/>
</dbReference>
<feature type="region of interest" description="Disordered" evidence="11">
    <location>
        <begin position="122"/>
        <end position="150"/>
    </location>
</feature>
<feature type="domain" description="RanBP2-type" evidence="13">
    <location>
        <begin position="3099"/>
        <end position="3128"/>
    </location>
</feature>
<dbReference type="InterPro" id="IPR037252">
    <property type="entry name" value="Mib_Herc2_sf"/>
</dbReference>
<accession>W4H055</accession>
<dbReference type="GeneID" id="20805138"/>
<evidence type="ECO:0000259" key="15">
    <source>
        <dbReference type="PROSITE" id="PS51416"/>
    </source>
</evidence>
<evidence type="ECO:0000256" key="2">
    <source>
        <dbReference type="ARBA" id="ARBA00004906"/>
    </source>
</evidence>
<feature type="region of interest" description="Disordered" evidence="11">
    <location>
        <begin position="3168"/>
        <end position="3198"/>
    </location>
</feature>
<dbReference type="InterPro" id="IPR035983">
    <property type="entry name" value="Hect_E3_ubiquitin_ligase"/>
</dbReference>
<dbReference type="EMBL" id="KI913118">
    <property type="protein sequence ID" value="ETV85385.1"/>
    <property type="molecule type" value="Genomic_DNA"/>
</dbReference>
<dbReference type="VEuPathDB" id="FungiDB:H257_03142"/>
<dbReference type="GO" id="GO:0005737">
    <property type="term" value="C:cytoplasm"/>
    <property type="evidence" value="ECO:0007669"/>
    <property type="project" value="UniProtKB-SubCell"/>
</dbReference>
<evidence type="ECO:0000256" key="8">
    <source>
        <dbReference type="ARBA" id="ARBA00022833"/>
    </source>
</evidence>
<keyword evidence="5" id="KW-0677">Repeat</keyword>
<dbReference type="InterPro" id="IPR043366">
    <property type="entry name" value="HECTD4"/>
</dbReference>
<dbReference type="Gene3D" id="3.30.2160.10">
    <property type="entry name" value="Hect, E3 ligase catalytic domain"/>
    <property type="match status" value="1"/>
</dbReference>
<dbReference type="Gene3D" id="3.30.2410.10">
    <property type="entry name" value="Hect, E3 ligase catalytic domain"/>
    <property type="match status" value="1"/>
</dbReference>
<evidence type="ECO:0000256" key="7">
    <source>
        <dbReference type="ARBA" id="ARBA00022786"/>
    </source>
</evidence>
<dbReference type="UniPathway" id="UPA00143"/>
<evidence type="ECO:0000256" key="11">
    <source>
        <dbReference type="SAM" id="MobiDB-lite"/>
    </source>
</evidence>
<feature type="domain" description="HECT" evidence="14">
    <location>
        <begin position="3428"/>
        <end position="3770"/>
    </location>
</feature>
<dbReference type="RefSeq" id="XP_009825403.1">
    <property type="nucleotide sequence ID" value="XM_009827101.1"/>
</dbReference>
<dbReference type="Gene3D" id="3.30.60.90">
    <property type="match status" value="1"/>
</dbReference>
<dbReference type="SMART" id="SM00547">
    <property type="entry name" value="ZnF_RBZ"/>
    <property type="match status" value="2"/>
</dbReference>
<dbReference type="SUPFAM" id="SSF56204">
    <property type="entry name" value="Hect, E3 ligase catalytic domain"/>
    <property type="match status" value="1"/>
</dbReference>
<dbReference type="SUPFAM" id="SSF159034">
    <property type="entry name" value="Mib/herc2 domain-like"/>
    <property type="match status" value="1"/>
</dbReference>
<feature type="compositionally biased region" description="Low complexity" evidence="11">
    <location>
        <begin position="61"/>
        <end position="70"/>
    </location>
</feature>
<evidence type="ECO:0000259" key="13">
    <source>
        <dbReference type="PROSITE" id="PS50199"/>
    </source>
</evidence>
<evidence type="ECO:0000256" key="10">
    <source>
        <dbReference type="PROSITE-ProRule" id="PRU00228"/>
    </source>
</evidence>
<dbReference type="Gene3D" id="3.90.1750.10">
    <property type="entry name" value="Hect, E3 ligase catalytic domains"/>
    <property type="match status" value="1"/>
</dbReference>
<keyword evidence="4" id="KW-0479">Metal-binding</keyword>
<dbReference type="InterPro" id="IPR043145">
    <property type="entry name" value="Znf_ZZ_sf"/>
</dbReference>
<feature type="active site" description="Glycyl thioester intermediate" evidence="9">
    <location>
        <position position="3746"/>
    </location>
</feature>
<dbReference type="Pfam" id="PF00632">
    <property type="entry name" value="HECT"/>
    <property type="match status" value="1"/>
</dbReference>
<dbReference type="GO" id="GO:0004842">
    <property type="term" value="F:ubiquitin-protein transferase activity"/>
    <property type="evidence" value="ECO:0007669"/>
    <property type="project" value="InterPro"/>
</dbReference>
<comment type="pathway">
    <text evidence="2">Protein modification; protein ubiquitination.</text>
</comment>
<protein>
    <recommendedName>
        <fullName evidence="17">HECT-type E3 ubiquitin transferase</fullName>
    </recommendedName>
</protein>
<evidence type="ECO:0000256" key="1">
    <source>
        <dbReference type="ARBA" id="ARBA00004496"/>
    </source>
</evidence>
<dbReference type="OrthoDB" id="239701at2759"/>
<evidence type="ECO:0000313" key="16">
    <source>
        <dbReference type="EMBL" id="ETV85385.1"/>
    </source>
</evidence>
<dbReference type="SUPFAM" id="SSF57850">
    <property type="entry name" value="RING/U-box"/>
    <property type="match status" value="1"/>
</dbReference>
<dbReference type="GO" id="GO:0008270">
    <property type="term" value="F:zinc ion binding"/>
    <property type="evidence" value="ECO:0007669"/>
    <property type="project" value="UniProtKB-KW"/>
</dbReference>
<evidence type="ECO:0000256" key="5">
    <source>
        <dbReference type="ARBA" id="ARBA00022737"/>
    </source>
</evidence>
<dbReference type="PROSITE" id="PS01357">
    <property type="entry name" value="ZF_ZZ_1"/>
    <property type="match status" value="1"/>
</dbReference>
<organism evidence="16">
    <name type="scientific">Aphanomyces astaci</name>
    <name type="common">Crayfish plague agent</name>
    <dbReference type="NCBI Taxonomy" id="112090"/>
    <lineage>
        <taxon>Eukaryota</taxon>
        <taxon>Sar</taxon>
        <taxon>Stramenopiles</taxon>
        <taxon>Oomycota</taxon>
        <taxon>Saprolegniomycetes</taxon>
        <taxon>Saprolegniales</taxon>
        <taxon>Verrucalvaceae</taxon>
        <taxon>Aphanomyces</taxon>
    </lineage>
</organism>
<dbReference type="InterPro" id="IPR010606">
    <property type="entry name" value="Mib_Herc2"/>
</dbReference>
<evidence type="ECO:0000259" key="14">
    <source>
        <dbReference type="PROSITE" id="PS50237"/>
    </source>
</evidence>
<evidence type="ECO:0008006" key="17">
    <source>
        <dbReference type="Google" id="ProtNLM"/>
    </source>
</evidence>
<dbReference type="PANTHER" id="PTHR46435">
    <property type="entry name" value="E3 UBIQUITIN-PROTEIN LIGASE HECTD4-RELATED"/>
    <property type="match status" value="1"/>
</dbReference>
<keyword evidence="7 9" id="KW-0833">Ubl conjugation pathway</keyword>
<dbReference type="Gene3D" id="2.30.30.40">
    <property type="entry name" value="SH3 Domains"/>
    <property type="match status" value="1"/>
</dbReference>
<dbReference type="PROSITE" id="PS01358">
    <property type="entry name" value="ZF_RANBP2_1"/>
    <property type="match status" value="2"/>
</dbReference>
<dbReference type="PANTHER" id="PTHR46435:SF1">
    <property type="entry name" value="E3 UBIQUITIN-PROTEIN LIGASE HECTD4-RELATED"/>
    <property type="match status" value="1"/>
</dbReference>
<keyword evidence="8" id="KW-0862">Zinc</keyword>
<dbReference type="Gene3D" id="4.10.1060.10">
    <property type="entry name" value="Zinc finger, RanBP2-type"/>
    <property type="match status" value="1"/>
</dbReference>
<dbReference type="Pfam" id="PF06701">
    <property type="entry name" value="MIB_HERC2"/>
    <property type="match status" value="1"/>
</dbReference>
<evidence type="ECO:0000259" key="12">
    <source>
        <dbReference type="PROSITE" id="PS50135"/>
    </source>
</evidence>
<evidence type="ECO:0000256" key="4">
    <source>
        <dbReference type="ARBA" id="ARBA00022723"/>
    </source>
</evidence>
<keyword evidence="3" id="KW-0963">Cytoplasm</keyword>
<gene>
    <name evidence="16" type="ORF">H257_03142</name>
</gene>
<dbReference type="SMART" id="SM00119">
    <property type="entry name" value="HECTc"/>
    <property type="match status" value="1"/>
</dbReference>
<keyword evidence="6 10" id="KW-0863">Zinc-finger</keyword>
<dbReference type="PROSITE" id="PS50135">
    <property type="entry name" value="ZF_ZZ_2"/>
    <property type="match status" value="1"/>
</dbReference>
<feature type="domain" description="MIB/HERC2" evidence="15">
    <location>
        <begin position="485"/>
        <end position="564"/>
    </location>
</feature>
<feature type="compositionally biased region" description="Low complexity" evidence="11">
    <location>
        <begin position="129"/>
        <end position="150"/>
    </location>
</feature>